<sequence>MDIVELVAFNNFFDTAATMPEHPTMKPISQLGALATISSIFTAPVSLLGYAFARLVQALKPKGNIALLNATQVARQVGRSLL</sequence>
<keyword evidence="3" id="KW-1185">Reference proteome</keyword>
<organism evidence="2 3">
    <name type="scientific">Phnomibacter ginsenosidimutans</name>
    <dbReference type="NCBI Taxonomy" id="2676868"/>
    <lineage>
        <taxon>Bacteria</taxon>
        <taxon>Pseudomonadati</taxon>
        <taxon>Bacteroidota</taxon>
        <taxon>Chitinophagia</taxon>
        <taxon>Chitinophagales</taxon>
        <taxon>Chitinophagaceae</taxon>
        <taxon>Phnomibacter</taxon>
    </lineage>
</organism>
<feature type="transmembrane region" description="Helical" evidence="1">
    <location>
        <begin position="31"/>
        <end position="53"/>
    </location>
</feature>
<dbReference type="Proteomes" id="UP000426027">
    <property type="component" value="Chromosome"/>
</dbReference>
<evidence type="ECO:0000313" key="3">
    <source>
        <dbReference type="Proteomes" id="UP000426027"/>
    </source>
</evidence>
<protein>
    <submittedName>
        <fullName evidence="2">Uncharacterized protein</fullName>
    </submittedName>
</protein>
<keyword evidence="1" id="KW-0472">Membrane</keyword>
<dbReference type="AlphaFoldDB" id="A0A6I6G488"/>
<dbReference type="RefSeq" id="WP_157475794.1">
    <property type="nucleotide sequence ID" value="NZ_CP046566.1"/>
</dbReference>
<keyword evidence="1" id="KW-0812">Transmembrane</keyword>
<evidence type="ECO:0000256" key="1">
    <source>
        <dbReference type="SAM" id="Phobius"/>
    </source>
</evidence>
<gene>
    <name evidence="2" type="ORF">GLV81_00005</name>
</gene>
<accession>A0A6I6G488</accession>
<evidence type="ECO:0000313" key="2">
    <source>
        <dbReference type="EMBL" id="QGW26704.1"/>
    </source>
</evidence>
<proteinExistence type="predicted"/>
<reference evidence="2 3" key="1">
    <citation type="submission" date="2019-11" db="EMBL/GenBank/DDBJ databases">
        <authorList>
            <person name="Im W.T."/>
        </authorList>
    </citation>
    <scope>NUCLEOTIDE SEQUENCE [LARGE SCALE GENOMIC DNA]</scope>
    <source>
        <strain evidence="2 3">SB-02</strain>
    </source>
</reference>
<dbReference type="EMBL" id="CP046566">
    <property type="protein sequence ID" value="QGW26704.1"/>
    <property type="molecule type" value="Genomic_DNA"/>
</dbReference>
<name>A0A6I6G488_9BACT</name>
<dbReference type="KEGG" id="fls:GLV81_00005"/>
<keyword evidence="1" id="KW-1133">Transmembrane helix</keyword>